<dbReference type="InterPro" id="IPR001095">
    <property type="entry name" value="Acetyl_CoA_COase_a_su"/>
</dbReference>
<dbReference type="Pfam" id="PF03255">
    <property type="entry name" value="ACCA"/>
    <property type="match status" value="1"/>
</dbReference>
<keyword evidence="24" id="KW-1185">Reference proteome</keyword>
<dbReference type="InterPro" id="IPR000438">
    <property type="entry name" value="Acetyl_CoA_COase_Trfase_b_su"/>
</dbReference>
<evidence type="ECO:0000256" key="4">
    <source>
        <dbReference type="ARBA" id="ARBA00010284"/>
    </source>
</evidence>
<keyword evidence="6 19" id="KW-0963">Cytoplasm</keyword>
<evidence type="ECO:0000256" key="7">
    <source>
        <dbReference type="ARBA" id="ARBA00022516"/>
    </source>
</evidence>
<comment type="function">
    <text evidence="17 20">Component of the acetyl coenzyme A carboxylase (ACC) complex. Biotin carboxylase (BC) catalyzes the carboxylation of biotin on its carrier protein (BCCP) and then the CO(2) group is transferred by the transcarboxylase to acetyl-CoA to form malonyl-CoA.</text>
</comment>
<keyword evidence="12 19" id="KW-0276">Fatty acid metabolism</keyword>
<keyword evidence="7 19" id="KW-0444">Lipid biosynthesis</keyword>
<dbReference type="InterPro" id="IPR011763">
    <property type="entry name" value="COA_CT_C"/>
</dbReference>
<evidence type="ECO:0000256" key="18">
    <source>
        <dbReference type="ARBA" id="ARBA00049152"/>
    </source>
</evidence>
<keyword evidence="11 20" id="KW-0863">Zinc-finger</keyword>
<comment type="similarity">
    <text evidence="3">In the C-terminal section; belongs to the AccA family.</text>
</comment>
<comment type="pathway">
    <text evidence="2 19">Lipid metabolism; malonyl-CoA biosynthesis; malonyl-CoA from acetyl-CoA: step 1/1.</text>
</comment>
<evidence type="ECO:0000256" key="8">
    <source>
        <dbReference type="ARBA" id="ARBA00022679"/>
    </source>
</evidence>
<evidence type="ECO:0000313" key="24">
    <source>
        <dbReference type="Proteomes" id="UP001059617"/>
    </source>
</evidence>
<evidence type="ECO:0000256" key="1">
    <source>
        <dbReference type="ARBA" id="ARBA00004496"/>
    </source>
</evidence>
<evidence type="ECO:0000256" key="5">
    <source>
        <dbReference type="ARBA" id="ARBA00011664"/>
    </source>
</evidence>
<feature type="domain" description="CoA carboxyltransferase C-terminal" evidence="22">
    <location>
        <begin position="275"/>
        <end position="519"/>
    </location>
</feature>
<comment type="similarity">
    <text evidence="20">Belongs to the AccD/PCCB family.</text>
</comment>
<dbReference type="NCBIfam" id="TIGR00513">
    <property type="entry name" value="accA"/>
    <property type="match status" value="1"/>
</dbReference>
<dbReference type="PROSITE" id="PS50980">
    <property type="entry name" value="COA_CT_NTER"/>
    <property type="match status" value="1"/>
</dbReference>
<proteinExistence type="inferred from homology"/>
<dbReference type="EC" id="2.1.3.15" evidence="19"/>
<evidence type="ECO:0000256" key="15">
    <source>
        <dbReference type="ARBA" id="ARBA00023098"/>
    </source>
</evidence>
<gene>
    <name evidence="19 23" type="primary">accA</name>
    <name evidence="20" type="synonym">accD</name>
    <name evidence="23" type="ORF">Dfulv_18435</name>
</gene>
<keyword evidence="10 19" id="KW-0547">Nucleotide-binding</keyword>
<sequence>MDWLACPRCRALVYRRRFTRLHDVCPDCGFHAPLTAQRRLDLLLDPGSARLEPVAATQVDPLGFHDVVPYVERLARARAQTGLTDAVLVATGTIGGHPLVVAAMDFRFMGGSLGTAAGQAVTAAAGLALERRLPLLLVTASGGARMQEGPLALMQMARTSNAMAALQEAGLLTVTLVTDPTYGGVAASFATLADVIVAEPGARMGFAGARVIEQTIRQRLPEGFQTAEFLLKHGLIDDVWPREELRAGLARLLAATRPGPPDWGAAEADPVLRRPPGGPAHTAWETVQLARDTGRPGTLDHVGSWLDGFVELHGDRAGADCPAVVGGLGVLDGMPVMVVGHQKGRTVAERVRRRFGMASPAGHRKAARLMRLAERLGVPVVTLVDTPGADPGIAAEEQGQAIAVAESIRLLGSLRVPVVAAVIGEGGSGGALALAAADRVLALEGATYSVISPEGCAAILWKTAGPAAAAAEALCLDAVSLLRLGVIDGIVPEPPGGAHTDPAAAAELLRRALVATLRELRTVPRDELVRRRRDRFGAFGAPATGR</sequence>
<evidence type="ECO:0000256" key="10">
    <source>
        <dbReference type="ARBA" id="ARBA00022741"/>
    </source>
</evidence>
<evidence type="ECO:0000256" key="17">
    <source>
        <dbReference type="ARBA" id="ARBA00025280"/>
    </source>
</evidence>
<organism evidence="23 24">
    <name type="scientific">Dactylosporangium fulvum</name>
    <dbReference type="NCBI Taxonomy" id="53359"/>
    <lineage>
        <taxon>Bacteria</taxon>
        <taxon>Bacillati</taxon>
        <taxon>Actinomycetota</taxon>
        <taxon>Actinomycetes</taxon>
        <taxon>Micromonosporales</taxon>
        <taxon>Micromonosporaceae</taxon>
        <taxon>Dactylosporangium</taxon>
    </lineage>
</organism>
<comment type="similarity">
    <text evidence="4">In the N-terminal section; belongs to the AccD/PCCB family.</text>
</comment>
<dbReference type="HAMAP" id="MF_01395">
    <property type="entry name" value="AcetylCoA_CT_beta"/>
    <property type="match status" value="1"/>
</dbReference>
<dbReference type="GO" id="GO:0016740">
    <property type="term" value="F:transferase activity"/>
    <property type="evidence" value="ECO:0007669"/>
    <property type="project" value="UniProtKB-KW"/>
</dbReference>
<comment type="subcellular location">
    <subcellularLocation>
        <location evidence="1 19">Cytoplasm</location>
    </subcellularLocation>
</comment>
<evidence type="ECO:0000313" key="23">
    <source>
        <dbReference type="EMBL" id="UWP87465.1"/>
    </source>
</evidence>
<dbReference type="PANTHER" id="PTHR42853">
    <property type="entry name" value="ACETYL-COENZYME A CARBOXYLASE CARBOXYL TRANSFERASE SUBUNIT ALPHA"/>
    <property type="match status" value="1"/>
</dbReference>
<comment type="catalytic activity">
    <reaction evidence="18 19">
        <text>N(6)-carboxybiotinyl-L-lysyl-[protein] + acetyl-CoA = N(6)-biotinyl-L-lysyl-[protein] + malonyl-CoA</text>
        <dbReference type="Rhea" id="RHEA:54728"/>
        <dbReference type="Rhea" id="RHEA-COMP:10505"/>
        <dbReference type="Rhea" id="RHEA-COMP:10506"/>
        <dbReference type="ChEBI" id="CHEBI:57288"/>
        <dbReference type="ChEBI" id="CHEBI:57384"/>
        <dbReference type="ChEBI" id="CHEBI:83144"/>
        <dbReference type="ChEBI" id="CHEBI:83145"/>
        <dbReference type="EC" id="2.1.3.15"/>
    </reaction>
</comment>
<feature type="binding site" evidence="20">
    <location>
        <position position="9"/>
    </location>
    <ligand>
        <name>Zn(2+)</name>
        <dbReference type="ChEBI" id="CHEBI:29105"/>
    </ligand>
</feature>
<comment type="subunit">
    <text evidence="5">Acetyl-CoA carboxylase is a heterotetramer composed of biotin carboxyl carrier protein (AccB), biotin carboxylase (AccC) and two subunits of ACCase subunit beta/alpha.</text>
</comment>
<dbReference type="InterPro" id="IPR041010">
    <property type="entry name" value="Znf-ACC"/>
</dbReference>
<dbReference type="InterPro" id="IPR011762">
    <property type="entry name" value="COA_CT_N"/>
</dbReference>
<feature type="binding site" evidence="20">
    <location>
        <position position="6"/>
    </location>
    <ligand>
        <name>Zn(2+)</name>
        <dbReference type="ChEBI" id="CHEBI:29105"/>
    </ligand>
</feature>
<dbReference type="PANTHER" id="PTHR42853:SF3">
    <property type="entry name" value="ACETYL-COENZYME A CARBOXYLASE CARBOXYL TRANSFERASE SUBUNIT ALPHA, CHLOROPLASTIC"/>
    <property type="match status" value="1"/>
</dbReference>
<evidence type="ECO:0000256" key="3">
    <source>
        <dbReference type="ARBA" id="ARBA00006276"/>
    </source>
</evidence>
<dbReference type="PROSITE" id="PS50989">
    <property type="entry name" value="COA_CT_CTER"/>
    <property type="match status" value="1"/>
</dbReference>
<evidence type="ECO:0000256" key="11">
    <source>
        <dbReference type="ARBA" id="ARBA00022771"/>
    </source>
</evidence>
<comment type="similarity">
    <text evidence="19">Belongs to the AccA family.</text>
</comment>
<evidence type="ECO:0000256" key="6">
    <source>
        <dbReference type="ARBA" id="ARBA00022490"/>
    </source>
</evidence>
<dbReference type="PRINTS" id="PR01069">
    <property type="entry name" value="ACCCTRFRASEA"/>
</dbReference>
<keyword evidence="15 19" id="KW-0443">Lipid metabolism</keyword>
<evidence type="ECO:0000256" key="13">
    <source>
        <dbReference type="ARBA" id="ARBA00022833"/>
    </source>
</evidence>
<dbReference type="Pfam" id="PF17848">
    <property type="entry name" value="Zn_ribbon_ACC"/>
    <property type="match status" value="1"/>
</dbReference>
<evidence type="ECO:0000256" key="2">
    <source>
        <dbReference type="ARBA" id="ARBA00004956"/>
    </source>
</evidence>
<keyword evidence="13 20" id="KW-0862">Zinc</keyword>
<dbReference type="SUPFAM" id="SSF52096">
    <property type="entry name" value="ClpP/crotonase"/>
    <property type="match status" value="2"/>
</dbReference>
<dbReference type="InterPro" id="IPR029045">
    <property type="entry name" value="ClpP/crotonase-like_dom_sf"/>
</dbReference>
<comment type="cofactor">
    <cofactor evidence="20">
        <name>Zn(2+)</name>
        <dbReference type="ChEBI" id="CHEBI:29105"/>
    </cofactor>
    <text evidence="20">Binds 1 zinc ion per subunit.</text>
</comment>
<name>A0ABY5WD96_9ACTN</name>
<dbReference type="HAMAP" id="MF_00823">
    <property type="entry name" value="AcetylCoA_CT_alpha"/>
    <property type="match status" value="1"/>
</dbReference>
<keyword evidence="16 19" id="KW-0275">Fatty acid biosynthesis</keyword>
<keyword evidence="8 19" id="KW-0808">Transferase</keyword>
<reference evidence="23" key="1">
    <citation type="submission" date="2021-04" db="EMBL/GenBank/DDBJ databases">
        <authorList>
            <person name="Hartkoorn R.C."/>
            <person name="Beaudoing E."/>
            <person name="Hot D."/>
        </authorList>
    </citation>
    <scope>NUCLEOTIDE SEQUENCE</scope>
    <source>
        <strain evidence="23">NRRL B-16292</strain>
    </source>
</reference>
<evidence type="ECO:0000256" key="19">
    <source>
        <dbReference type="HAMAP-Rule" id="MF_00823"/>
    </source>
</evidence>
<dbReference type="Proteomes" id="UP001059617">
    <property type="component" value="Chromosome"/>
</dbReference>
<evidence type="ECO:0000256" key="20">
    <source>
        <dbReference type="HAMAP-Rule" id="MF_01395"/>
    </source>
</evidence>
<keyword evidence="14 19" id="KW-0067">ATP-binding</keyword>
<accession>A0ABY5WD96</accession>
<evidence type="ECO:0000256" key="14">
    <source>
        <dbReference type="ARBA" id="ARBA00022840"/>
    </source>
</evidence>
<reference evidence="23" key="2">
    <citation type="submission" date="2022-09" db="EMBL/GenBank/DDBJ databases">
        <title>Biosynthetic gene clusters of Dactylosporangioum fulvum.</title>
        <authorList>
            <person name="Caradec T."/>
        </authorList>
    </citation>
    <scope>NUCLEOTIDE SEQUENCE</scope>
    <source>
        <strain evidence="23">NRRL B-16292</strain>
    </source>
</reference>
<evidence type="ECO:0000259" key="22">
    <source>
        <dbReference type="PROSITE" id="PS50989"/>
    </source>
</evidence>
<feature type="domain" description="CoA carboxyltransferase N-terminal" evidence="21">
    <location>
        <begin position="2"/>
        <end position="271"/>
    </location>
</feature>
<feature type="binding site" evidence="20">
    <location>
        <position position="25"/>
    </location>
    <ligand>
        <name>Zn(2+)</name>
        <dbReference type="ChEBI" id="CHEBI:29105"/>
    </ligand>
</feature>
<keyword evidence="9 20" id="KW-0479">Metal-binding</keyword>
<dbReference type="NCBIfam" id="NF041504">
    <property type="entry name" value="AccA_sub"/>
    <property type="match status" value="1"/>
</dbReference>
<comment type="subunit">
    <text evidence="19">Acetyl-CoA carboxylase is a heterohexamer composed of biotin carboxyl carrier protein (AccB), biotin carboxylase (AccC) and two subunits each of ACCase subunit alpha (AccA) and ACCase subunit beta (AccD).</text>
</comment>
<evidence type="ECO:0000259" key="21">
    <source>
        <dbReference type="PROSITE" id="PS50980"/>
    </source>
</evidence>
<evidence type="ECO:0000256" key="9">
    <source>
        <dbReference type="ARBA" id="ARBA00022723"/>
    </source>
</evidence>
<dbReference type="Pfam" id="PF01039">
    <property type="entry name" value="Carboxyl_trans"/>
    <property type="match status" value="1"/>
</dbReference>
<feature type="binding site" evidence="20">
    <location>
        <position position="28"/>
    </location>
    <ligand>
        <name>Zn(2+)</name>
        <dbReference type="ChEBI" id="CHEBI:29105"/>
    </ligand>
</feature>
<comment type="function">
    <text evidence="19">Component of the acetyl coenzyme A carboxylase (ACC) complex. First, biotin carboxylase catalyzes the carboxylation of biotin on its carrier protein (BCCP) and then the CO(2) group is transferred by the carboxyltransferase to acetyl-CoA to form malonyl-CoA.</text>
</comment>
<feature type="zinc finger region" description="C4-type" evidence="20">
    <location>
        <begin position="6"/>
        <end position="28"/>
    </location>
</feature>
<protein>
    <recommendedName>
        <fullName evidence="19 20">Multifunctional fusion protein</fullName>
    </recommendedName>
    <domain>
        <recommendedName>
            <fullName evidence="19">Acetyl-coenzyme A carboxylase carboxyl transferase subunit alpha</fullName>
            <shortName evidence="19">ACCase subunit alpha</shortName>
            <shortName evidence="19">Acetyl-CoA carboxylase carboxyltransferase subunit alpha</shortName>
            <ecNumber evidence="19">2.1.3.15</ecNumber>
        </recommendedName>
    </domain>
    <domain>
        <recommendedName>
            <fullName evidence="20">Acetyl-coenzyme A carboxylase carboxyl transferase subunit beta</fullName>
            <shortName evidence="20">ACCase subunit beta</shortName>
            <shortName evidence="20">Acetyl-CoA carboxylase carboxyltransferase subunit beta</shortName>
        </recommendedName>
    </domain>
</protein>
<dbReference type="Gene3D" id="3.90.226.10">
    <property type="entry name" value="2-enoyl-CoA Hydratase, Chain A, domain 1"/>
    <property type="match status" value="2"/>
</dbReference>
<evidence type="ECO:0000256" key="16">
    <source>
        <dbReference type="ARBA" id="ARBA00023160"/>
    </source>
</evidence>
<dbReference type="EMBL" id="CP073720">
    <property type="protein sequence ID" value="UWP87465.1"/>
    <property type="molecule type" value="Genomic_DNA"/>
</dbReference>
<evidence type="ECO:0000256" key="12">
    <source>
        <dbReference type="ARBA" id="ARBA00022832"/>
    </source>
</evidence>
<dbReference type="InterPro" id="IPR034733">
    <property type="entry name" value="AcCoA_carboxyl_beta"/>
</dbReference>